<gene>
    <name evidence="2" type="primary">modE_3</name>
    <name evidence="2" type="ORF">NCTC204_06663</name>
</gene>
<dbReference type="Pfam" id="PF03459">
    <property type="entry name" value="TOBE"/>
    <property type="match status" value="1"/>
</dbReference>
<protein>
    <submittedName>
        <fullName evidence="2">Transcriptional regulator ModE</fullName>
    </submittedName>
</protein>
<dbReference type="Gene3D" id="2.40.50.100">
    <property type="match status" value="1"/>
</dbReference>
<evidence type="ECO:0000259" key="1">
    <source>
        <dbReference type="Pfam" id="PF03459"/>
    </source>
</evidence>
<evidence type="ECO:0000313" key="3">
    <source>
        <dbReference type="Proteomes" id="UP000255192"/>
    </source>
</evidence>
<dbReference type="InterPro" id="IPR008995">
    <property type="entry name" value="Mo/tungstate-bd_C_term_dom"/>
</dbReference>
<proteinExistence type="predicted"/>
<dbReference type="SUPFAM" id="SSF50331">
    <property type="entry name" value="MOP-like"/>
    <property type="match status" value="1"/>
</dbReference>
<dbReference type="InterPro" id="IPR005116">
    <property type="entry name" value="Transp-assoc_OB_typ1"/>
</dbReference>
<dbReference type="Proteomes" id="UP000255192">
    <property type="component" value="Unassembled WGS sequence"/>
</dbReference>
<organism evidence="2 3">
    <name type="scientific">Klebsiella pneumoniae</name>
    <dbReference type="NCBI Taxonomy" id="573"/>
    <lineage>
        <taxon>Bacteria</taxon>
        <taxon>Pseudomonadati</taxon>
        <taxon>Pseudomonadota</taxon>
        <taxon>Gammaproteobacteria</taxon>
        <taxon>Enterobacterales</taxon>
        <taxon>Enterobacteriaceae</taxon>
        <taxon>Klebsiella/Raoultella group</taxon>
        <taxon>Klebsiella</taxon>
        <taxon>Klebsiella pneumoniae complex</taxon>
    </lineage>
</organism>
<dbReference type="EMBL" id="UGMD01000002">
    <property type="protein sequence ID" value="STV42977.1"/>
    <property type="molecule type" value="Genomic_DNA"/>
</dbReference>
<feature type="domain" description="Transport-associated OB type 1" evidence="1">
    <location>
        <begin position="21"/>
        <end position="64"/>
    </location>
</feature>
<reference evidence="2 3" key="1">
    <citation type="submission" date="2018-06" db="EMBL/GenBank/DDBJ databases">
        <authorList>
            <consortium name="Pathogen Informatics"/>
            <person name="Doyle S."/>
        </authorList>
    </citation>
    <scope>NUCLEOTIDE SEQUENCE [LARGE SCALE GENOMIC DNA]</scope>
    <source>
        <strain evidence="2 3">NCTC204</strain>
    </source>
</reference>
<evidence type="ECO:0000313" key="2">
    <source>
        <dbReference type="EMBL" id="STV42977.1"/>
    </source>
</evidence>
<dbReference type="AlphaFoldDB" id="A0A378BIJ1"/>
<name>A0A378BIJ1_KLEPN</name>
<accession>A0A378BIJ1</accession>
<sequence>MLVLLKAPWVGITLDPAAARQADNQLSGRISHIECGSGQCEVLMTLADGQTLCATLPQAQAAAWRKERRRSLTSMPIASFSRRYADPLTLRA</sequence>